<sequence length="171" mass="20508">NYCEKESLEFTRSRPNKKNDNAYIEQKNWTHVRKTVGYLRYDTDQELILINSLYEKELRLYKNFFSPVMKLKEKERVGGRVKRKYDTPKTPYQRLLGSGQISDEKKKELEAIYRSLNPAELKRKVEEKTHRLYQLYEQKKRTTEANSSKKQRPRSVTNYMIQPPAIGLRVK</sequence>
<protein>
    <submittedName>
        <fullName evidence="1">Uncharacterized protein</fullName>
    </submittedName>
</protein>
<gene>
    <name evidence="1" type="ORF">S01H4_12465</name>
</gene>
<comment type="caution">
    <text evidence="1">The sequence shown here is derived from an EMBL/GenBank/DDBJ whole genome shotgun (WGS) entry which is preliminary data.</text>
</comment>
<proteinExistence type="predicted"/>
<dbReference type="EMBL" id="BART01005305">
    <property type="protein sequence ID" value="GAG64013.1"/>
    <property type="molecule type" value="Genomic_DNA"/>
</dbReference>
<name>X0ZU88_9ZZZZ</name>
<reference evidence="1" key="1">
    <citation type="journal article" date="2014" name="Front. Microbiol.">
        <title>High frequency of phylogenetically diverse reductive dehalogenase-homologous genes in deep subseafloor sedimentary metagenomes.</title>
        <authorList>
            <person name="Kawai M."/>
            <person name="Futagami T."/>
            <person name="Toyoda A."/>
            <person name="Takaki Y."/>
            <person name="Nishi S."/>
            <person name="Hori S."/>
            <person name="Arai W."/>
            <person name="Tsubouchi T."/>
            <person name="Morono Y."/>
            <person name="Uchiyama I."/>
            <person name="Ito T."/>
            <person name="Fujiyama A."/>
            <person name="Inagaki F."/>
            <person name="Takami H."/>
        </authorList>
    </citation>
    <scope>NUCLEOTIDE SEQUENCE</scope>
    <source>
        <strain evidence="1">Expedition CK06-06</strain>
    </source>
</reference>
<feature type="non-terminal residue" evidence="1">
    <location>
        <position position="1"/>
    </location>
</feature>
<dbReference type="AlphaFoldDB" id="X0ZU88"/>
<organism evidence="1">
    <name type="scientific">marine sediment metagenome</name>
    <dbReference type="NCBI Taxonomy" id="412755"/>
    <lineage>
        <taxon>unclassified sequences</taxon>
        <taxon>metagenomes</taxon>
        <taxon>ecological metagenomes</taxon>
    </lineage>
</organism>
<accession>X0ZU88</accession>
<evidence type="ECO:0000313" key="1">
    <source>
        <dbReference type="EMBL" id="GAG64013.1"/>
    </source>
</evidence>